<evidence type="ECO:0000313" key="1">
    <source>
        <dbReference type="EMBL" id="TCV77396.1"/>
    </source>
</evidence>
<reference evidence="1 2" key="1">
    <citation type="submission" date="2019-03" db="EMBL/GenBank/DDBJ databases">
        <title>Systems level insights into methane cycling in arid and semi-arid ecosystems.</title>
        <authorList>
            <person name="Kalyuzhnaya M."/>
        </authorList>
    </citation>
    <scope>NUCLEOTIDE SEQUENCE [LARGE SCALE GENOMIC DNA]</scope>
    <source>
        <strain evidence="1 2">S-1</strain>
    </source>
</reference>
<protein>
    <submittedName>
        <fullName evidence="1">Uncharacterized protein</fullName>
    </submittedName>
</protein>
<comment type="caution">
    <text evidence="1">The sequence shown here is derived from an EMBL/GenBank/DDBJ whole genome shotgun (WGS) entry which is preliminary data.</text>
</comment>
<proteinExistence type="predicted"/>
<name>A0ABY2CKH7_METMH</name>
<evidence type="ECO:0000313" key="2">
    <source>
        <dbReference type="Proteomes" id="UP000295649"/>
    </source>
</evidence>
<keyword evidence="2" id="KW-1185">Reference proteome</keyword>
<dbReference type="Proteomes" id="UP000295649">
    <property type="component" value="Unassembled WGS sequence"/>
</dbReference>
<dbReference type="EMBL" id="SMCN01000029">
    <property type="protein sequence ID" value="TCV77396.1"/>
    <property type="molecule type" value="Genomic_DNA"/>
</dbReference>
<gene>
    <name evidence="1" type="ORF">EDE11_12921</name>
</gene>
<accession>A0ABY2CKH7</accession>
<organism evidence="1 2">
    <name type="scientific">Methylomonas methanica</name>
    <dbReference type="NCBI Taxonomy" id="421"/>
    <lineage>
        <taxon>Bacteria</taxon>
        <taxon>Pseudomonadati</taxon>
        <taxon>Pseudomonadota</taxon>
        <taxon>Gammaproteobacteria</taxon>
        <taxon>Methylococcales</taxon>
        <taxon>Methylococcaceae</taxon>
        <taxon>Methylomonas</taxon>
    </lineage>
</organism>
<sequence>MTGAQADNTIAITTADNRNLGCITAEESFNVEC</sequence>